<evidence type="ECO:0000256" key="3">
    <source>
        <dbReference type="SAM" id="MobiDB-lite"/>
    </source>
</evidence>
<accession>A0A9P0GSR0</accession>
<dbReference type="EMBL" id="OU896714">
    <property type="protein sequence ID" value="CAH1179182.1"/>
    <property type="molecule type" value="Genomic_DNA"/>
</dbReference>
<keyword evidence="4" id="KW-0732">Signal</keyword>
<evidence type="ECO:0000313" key="6">
    <source>
        <dbReference type="Proteomes" id="UP001153737"/>
    </source>
</evidence>
<dbReference type="GO" id="GO:0042302">
    <property type="term" value="F:structural constituent of cuticle"/>
    <property type="evidence" value="ECO:0007669"/>
    <property type="project" value="UniProtKB-UniRule"/>
</dbReference>
<sequence length="425" mass="48188">MKPQILLGVLLCSHSVFCKDDEQQRNELEDPDDVQYSSKVDQKRQSRRSDRYGPVTFSENPEDNAEMNSNRFVTITKKQNKIRTDGNQRDIIYVYPKVTKKHRNKQNDRYYADDRVGDSSPRLYQALAKHGAKVLRVPPEKLGKDHISLSRDNMKRNNYAFFYKVVDQLTGDDFSHSQIRHARVTNGEYRVKLPDGRLQIVSYRADKNGYKADVRYTGNDAVESENEGEEKLREKNRGSPIQIDRNIRPIPQQIDFSGRRKDATAKALNSVNALKARLPTDTSPQSYEDYEGNLVLPTPVGHPAAVDGNLQVPLPINVKIYTTNARDHSIGSYIPFLANTTPYRHKNINDYQQGRISPRIISNGDHGIVVPIPTPSSFILADQYGQVIDNIRLVTSTALPLVTTPTSYVYPSDGRPYIALRSTVA</sequence>
<evidence type="ECO:0000256" key="1">
    <source>
        <dbReference type="ARBA" id="ARBA00022460"/>
    </source>
</evidence>
<organism evidence="5 6">
    <name type="scientific">Phaedon cochleariae</name>
    <name type="common">Mustard beetle</name>
    <dbReference type="NCBI Taxonomy" id="80249"/>
    <lineage>
        <taxon>Eukaryota</taxon>
        <taxon>Metazoa</taxon>
        <taxon>Ecdysozoa</taxon>
        <taxon>Arthropoda</taxon>
        <taxon>Hexapoda</taxon>
        <taxon>Insecta</taxon>
        <taxon>Pterygota</taxon>
        <taxon>Neoptera</taxon>
        <taxon>Endopterygota</taxon>
        <taxon>Coleoptera</taxon>
        <taxon>Polyphaga</taxon>
        <taxon>Cucujiformia</taxon>
        <taxon>Chrysomeloidea</taxon>
        <taxon>Chrysomelidae</taxon>
        <taxon>Chrysomelinae</taxon>
        <taxon>Chrysomelini</taxon>
        <taxon>Phaedon</taxon>
    </lineage>
</organism>
<dbReference type="PANTHER" id="PTHR12236:SF79">
    <property type="entry name" value="CUTICULAR PROTEIN 50CB-RELATED"/>
    <property type="match status" value="1"/>
</dbReference>
<gene>
    <name evidence="5" type="ORF">PHAECO_LOCUS11768</name>
</gene>
<dbReference type="OrthoDB" id="6382199at2759"/>
<dbReference type="PANTHER" id="PTHR12236">
    <property type="entry name" value="STRUCTURAL CONTITUENT OF CUTICLE"/>
    <property type="match status" value="1"/>
</dbReference>
<dbReference type="InterPro" id="IPR000618">
    <property type="entry name" value="Insect_cuticle"/>
</dbReference>
<dbReference type="PROSITE" id="PS00233">
    <property type="entry name" value="CHIT_BIND_RR_1"/>
    <property type="match status" value="1"/>
</dbReference>
<dbReference type="AlphaFoldDB" id="A0A9P0GSR0"/>
<dbReference type="InterPro" id="IPR031311">
    <property type="entry name" value="CHIT_BIND_RR_consensus"/>
</dbReference>
<evidence type="ECO:0000313" key="5">
    <source>
        <dbReference type="EMBL" id="CAH1179182.1"/>
    </source>
</evidence>
<reference evidence="5" key="1">
    <citation type="submission" date="2022-01" db="EMBL/GenBank/DDBJ databases">
        <authorList>
            <person name="King R."/>
        </authorList>
    </citation>
    <scope>NUCLEOTIDE SEQUENCE</scope>
</reference>
<keyword evidence="1 2" id="KW-0193">Cuticle</keyword>
<evidence type="ECO:0000256" key="4">
    <source>
        <dbReference type="SAM" id="SignalP"/>
    </source>
</evidence>
<dbReference type="Proteomes" id="UP001153737">
    <property type="component" value="Chromosome 8"/>
</dbReference>
<feature type="region of interest" description="Disordered" evidence="3">
    <location>
        <begin position="24"/>
        <end position="65"/>
    </location>
</feature>
<feature type="compositionally biased region" description="Basic and acidic residues" evidence="3">
    <location>
        <begin position="40"/>
        <end position="51"/>
    </location>
</feature>
<proteinExistence type="predicted"/>
<feature type="non-terminal residue" evidence="5">
    <location>
        <position position="1"/>
    </location>
</feature>
<reference evidence="5" key="2">
    <citation type="submission" date="2022-10" db="EMBL/GenBank/DDBJ databases">
        <authorList>
            <consortium name="ENA_rothamsted_submissions"/>
            <consortium name="culmorum"/>
            <person name="King R."/>
        </authorList>
    </citation>
    <scope>NUCLEOTIDE SEQUENCE</scope>
</reference>
<dbReference type="GO" id="GO:0031012">
    <property type="term" value="C:extracellular matrix"/>
    <property type="evidence" value="ECO:0007669"/>
    <property type="project" value="TreeGrafter"/>
</dbReference>
<evidence type="ECO:0000256" key="2">
    <source>
        <dbReference type="PROSITE-ProRule" id="PRU00497"/>
    </source>
</evidence>
<feature type="signal peptide" evidence="4">
    <location>
        <begin position="1"/>
        <end position="18"/>
    </location>
</feature>
<dbReference type="GO" id="GO:0005615">
    <property type="term" value="C:extracellular space"/>
    <property type="evidence" value="ECO:0007669"/>
    <property type="project" value="TreeGrafter"/>
</dbReference>
<dbReference type="Pfam" id="PF00379">
    <property type="entry name" value="Chitin_bind_4"/>
    <property type="match status" value="1"/>
</dbReference>
<feature type="chain" id="PRO_5040399299" evidence="4">
    <location>
        <begin position="19"/>
        <end position="425"/>
    </location>
</feature>
<dbReference type="PROSITE" id="PS51155">
    <property type="entry name" value="CHIT_BIND_RR_2"/>
    <property type="match status" value="1"/>
</dbReference>
<dbReference type="InterPro" id="IPR051217">
    <property type="entry name" value="Insect_Cuticle_Struc_Prot"/>
</dbReference>
<keyword evidence="6" id="KW-1185">Reference proteome</keyword>
<name>A0A9P0GSR0_PHACE</name>
<protein>
    <submittedName>
        <fullName evidence="5">Uncharacterized protein</fullName>
    </submittedName>
</protein>